<dbReference type="Pfam" id="PF02824">
    <property type="entry name" value="TGS"/>
    <property type="match status" value="1"/>
</dbReference>
<dbReference type="SMART" id="SM00471">
    <property type="entry name" value="HDc"/>
    <property type="match status" value="1"/>
</dbReference>
<dbReference type="InterPro" id="IPR002912">
    <property type="entry name" value="ACT_dom"/>
</dbReference>
<proteinExistence type="inferred from homology"/>
<dbReference type="Gene3D" id="3.30.460.10">
    <property type="entry name" value="Beta Polymerase, domain 2"/>
    <property type="match status" value="1"/>
</dbReference>
<keyword evidence="5" id="KW-0418">Kinase</keyword>
<keyword evidence="5" id="KW-0378">Hydrolase</keyword>
<name>A0A3B0YX83_9ZZZZ</name>
<dbReference type="CDD" id="cd00077">
    <property type="entry name" value="HDc"/>
    <property type="match status" value="1"/>
</dbReference>
<dbReference type="InterPro" id="IPR012675">
    <property type="entry name" value="Beta-grasp_dom_sf"/>
</dbReference>
<dbReference type="EC" id="3.1.7.2" evidence="5"/>
<dbReference type="InterPro" id="IPR003607">
    <property type="entry name" value="HD/PDEase_dom"/>
</dbReference>
<dbReference type="SUPFAM" id="SSF81301">
    <property type="entry name" value="Nucleotidyltransferase"/>
    <property type="match status" value="1"/>
</dbReference>
<feature type="domain" description="ACT" evidence="2">
    <location>
        <begin position="647"/>
        <end position="721"/>
    </location>
</feature>
<dbReference type="Gene3D" id="3.10.20.30">
    <property type="match status" value="1"/>
</dbReference>
<dbReference type="InterPro" id="IPR007685">
    <property type="entry name" value="RelA_SpoT"/>
</dbReference>
<dbReference type="GO" id="GO:0005886">
    <property type="term" value="C:plasma membrane"/>
    <property type="evidence" value="ECO:0007669"/>
    <property type="project" value="TreeGrafter"/>
</dbReference>
<sequence>MATSTPTPADNIPRYLISDLMDLLESYMAPAQVREVYRAYLFSAEAHEGQHRVSGEPYIYHPIEVARILASMHMDAESIIACILHDVIEDTSIPKAQVVSEFSKEVGELVDGVSKLTQITFESQAEAQAENFRKMMLAMVKDIRVILVKLADRLHNMRTLGVMRASKRRRIARETLDIYAPIANRLGMNLIRLELEDLGFAALYPLRYRVLVNSVKRARGNRKEVLNKIESAVKQRLNEEALECSLLSREKHIYSLYKKIRDRVGSFAEVFDVYAFRIVVDSVDTCYRVLGIMHNLYKPVPGKFKDYIAIPKTNGYQSLHTVLFGPYGIPIEVQIRTSDMNRIAESGIAAHWLYKDSDTSSLGNNAQMRTREWLRELLEMQRNAGNSLEFLENVKMDLFPDAVYVFTPAGDILELPRGATAVDFAYAVHTDIGYTCIAAKIDRRLAPLRTPLLNGQTVEVITATGAHPNPAWLNFVSTAKARSNIRHYLKNLQNDEAAELGQRMLDKALHNINSSLDEIADKQIDTVISDCGFKSRETLYVDIGLGNRMAMLVARRLLPASDGNESQPSTNEHSQPLAIRGTEGMVVHFARCCRPIPGDAIVGFISSGRGLVIHTEVCNNLSDFRSRPDKWIDVEWQPDIEGEFVAEIRVDVSNQKGVLATIAAEISKTGSNIESVTIEERDGLDTALNFTLAVISRQHLARVMRCIRKLSSVLCVSRSKN</sequence>
<keyword evidence="5" id="KW-0808">Transferase</keyword>
<dbReference type="Gene3D" id="3.30.70.260">
    <property type="match status" value="1"/>
</dbReference>
<accession>A0A3B0YX83</accession>
<evidence type="ECO:0000259" key="3">
    <source>
        <dbReference type="PROSITE" id="PS51831"/>
    </source>
</evidence>
<dbReference type="PROSITE" id="PS51880">
    <property type="entry name" value="TGS"/>
    <property type="match status" value="1"/>
</dbReference>
<dbReference type="SUPFAM" id="SSF55021">
    <property type="entry name" value="ACT-like"/>
    <property type="match status" value="1"/>
</dbReference>
<dbReference type="Pfam" id="PF13291">
    <property type="entry name" value="ACT_4"/>
    <property type="match status" value="1"/>
</dbReference>
<reference evidence="5" key="1">
    <citation type="submission" date="2018-06" db="EMBL/GenBank/DDBJ databases">
        <authorList>
            <person name="Zhirakovskaya E."/>
        </authorList>
    </citation>
    <scope>NUCLEOTIDE SEQUENCE</scope>
</reference>
<dbReference type="FunFam" id="3.30.460.10:FF:000001">
    <property type="entry name" value="GTP pyrophosphokinase RelA"/>
    <property type="match status" value="1"/>
</dbReference>
<dbReference type="CDD" id="cd01668">
    <property type="entry name" value="TGS_RSH"/>
    <property type="match status" value="1"/>
</dbReference>
<dbReference type="EC" id="2.7.6.5" evidence="5"/>
<feature type="domain" description="HD" evidence="3">
    <location>
        <begin position="58"/>
        <end position="157"/>
    </location>
</feature>
<dbReference type="InterPro" id="IPR045865">
    <property type="entry name" value="ACT-like_dom_sf"/>
</dbReference>
<dbReference type="NCBIfam" id="NF008303">
    <property type="entry name" value="PRK11092.1"/>
    <property type="match status" value="1"/>
</dbReference>
<dbReference type="SMART" id="SM00954">
    <property type="entry name" value="RelA_SpoT"/>
    <property type="match status" value="1"/>
</dbReference>
<dbReference type="SUPFAM" id="SSF81271">
    <property type="entry name" value="TGS-like"/>
    <property type="match status" value="1"/>
</dbReference>
<evidence type="ECO:0000259" key="4">
    <source>
        <dbReference type="PROSITE" id="PS51880"/>
    </source>
</evidence>
<dbReference type="NCBIfam" id="TIGR00691">
    <property type="entry name" value="spoT_relA"/>
    <property type="match status" value="1"/>
</dbReference>
<dbReference type="CDD" id="cd04876">
    <property type="entry name" value="ACT_RelA-SpoT"/>
    <property type="match status" value="1"/>
</dbReference>
<comment type="similarity">
    <text evidence="1">Belongs to the RelA/SpoT family.</text>
</comment>
<protein>
    <submittedName>
        <fullName evidence="5">Guanosine-3',5'-bis(Diphosphate) 3'-pyrophosphohydrolase / GTP pyrophosphokinase, (P)ppGpp synthetase II</fullName>
        <ecNumber evidence="5">2.7.6.5</ecNumber>
        <ecNumber evidence="5">3.1.7.2</ecNumber>
    </submittedName>
</protein>
<dbReference type="InterPro" id="IPR004811">
    <property type="entry name" value="RelA/Spo_fam"/>
</dbReference>
<evidence type="ECO:0000259" key="2">
    <source>
        <dbReference type="PROSITE" id="PS51671"/>
    </source>
</evidence>
<dbReference type="CDD" id="cd05399">
    <property type="entry name" value="NT_Rel-Spo_like"/>
    <property type="match status" value="1"/>
</dbReference>
<dbReference type="SUPFAM" id="SSF109604">
    <property type="entry name" value="HD-domain/PDEase-like"/>
    <property type="match status" value="1"/>
</dbReference>
<dbReference type="PROSITE" id="PS51831">
    <property type="entry name" value="HD"/>
    <property type="match status" value="1"/>
</dbReference>
<dbReference type="GO" id="GO:0042594">
    <property type="term" value="P:response to starvation"/>
    <property type="evidence" value="ECO:0007669"/>
    <property type="project" value="TreeGrafter"/>
</dbReference>
<dbReference type="InterPro" id="IPR043519">
    <property type="entry name" value="NT_sf"/>
</dbReference>
<dbReference type="InterPro" id="IPR033655">
    <property type="entry name" value="TGS_RelA/SpoT"/>
</dbReference>
<dbReference type="EMBL" id="UOFK01000228">
    <property type="protein sequence ID" value="VAW80553.1"/>
    <property type="molecule type" value="Genomic_DNA"/>
</dbReference>
<dbReference type="GO" id="GO:0015969">
    <property type="term" value="P:guanosine tetraphosphate metabolic process"/>
    <property type="evidence" value="ECO:0007669"/>
    <property type="project" value="InterPro"/>
</dbReference>
<dbReference type="Gene3D" id="1.10.3210.10">
    <property type="entry name" value="Hypothetical protein af1432"/>
    <property type="match status" value="1"/>
</dbReference>
<dbReference type="AlphaFoldDB" id="A0A3B0YX83"/>
<evidence type="ECO:0000313" key="5">
    <source>
        <dbReference type="EMBL" id="VAW80553.1"/>
    </source>
</evidence>
<dbReference type="FunFam" id="3.10.20.30:FF:000002">
    <property type="entry name" value="GTP pyrophosphokinase (RelA/SpoT)"/>
    <property type="match status" value="1"/>
</dbReference>
<dbReference type="InterPro" id="IPR006674">
    <property type="entry name" value="HD_domain"/>
</dbReference>
<dbReference type="FunFam" id="1.10.3210.10:FF:000001">
    <property type="entry name" value="GTP pyrophosphokinase RelA"/>
    <property type="match status" value="1"/>
</dbReference>
<dbReference type="InterPro" id="IPR045600">
    <property type="entry name" value="RelA/SpoT_AH_RIS"/>
</dbReference>
<gene>
    <name evidence="5" type="ORF">MNBD_GAMMA13-592</name>
</gene>
<dbReference type="PANTHER" id="PTHR21262:SF36">
    <property type="entry name" value="BIFUNCTIONAL (P)PPGPP SYNTHASE_HYDROLASE SPOT"/>
    <property type="match status" value="1"/>
</dbReference>
<dbReference type="Pfam" id="PF13328">
    <property type="entry name" value="HD_4"/>
    <property type="match status" value="1"/>
</dbReference>
<evidence type="ECO:0000256" key="1">
    <source>
        <dbReference type="ARBA" id="ARBA00007476"/>
    </source>
</evidence>
<dbReference type="GO" id="GO:0008728">
    <property type="term" value="F:GTP diphosphokinase activity"/>
    <property type="evidence" value="ECO:0007669"/>
    <property type="project" value="UniProtKB-EC"/>
</dbReference>
<dbReference type="Pfam" id="PF19296">
    <property type="entry name" value="RelA_AH_RIS"/>
    <property type="match status" value="2"/>
</dbReference>
<dbReference type="InterPro" id="IPR012676">
    <property type="entry name" value="TGS-like"/>
</dbReference>
<dbReference type="GO" id="GO:0016301">
    <property type="term" value="F:kinase activity"/>
    <property type="evidence" value="ECO:0007669"/>
    <property type="project" value="UniProtKB-KW"/>
</dbReference>
<feature type="domain" description="TGS" evidence="4">
    <location>
        <begin position="401"/>
        <end position="462"/>
    </location>
</feature>
<dbReference type="PANTHER" id="PTHR21262">
    <property type="entry name" value="GUANOSINE-3',5'-BIS DIPHOSPHATE 3'-PYROPHOSPHOHYDROLASE"/>
    <property type="match status" value="1"/>
</dbReference>
<dbReference type="GO" id="GO:0008893">
    <property type="term" value="F:guanosine-3',5'-bis(diphosphate) 3'-diphosphatase activity"/>
    <property type="evidence" value="ECO:0007669"/>
    <property type="project" value="UniProtKB-EC"/>
</dbReference>
<dbReference type="PROSITE" id="PS51671">
    <property type="entry name" value="ACT"/>
    <property type="match status" value="1"/>
</dbReference>
<dbReference type="InterPro" id="IPR004095">
    <property type="entry name" value="TGS"/>
</dbReference>
<organism evidence="5">
    <name type="scientific">hydrothermal vent metagenome</name>
    <dbReference type="NCBI Taxonomy" id="652676"/>
    <lineage>
        <taxon>unclassified sequences</taxon>
        <taxon>metagenomes</taxon>
        <taxon>ecological metagenomes</taxon>
    </lineage>
</organism>
<dbReference type="Pfam" id="PF04607">
    <property type="entry name" value="RelA_SpoT"/>
    <property type="match status" value="1"/>
</dbReference>